<dbReference type="Proteomes" id="UP000196531">
    <property type="component" value="Unassembled WGS sequence"/>
</dbReference>
<evidence type="ECO:0000313" key="2">
    <source>
        <dbReference type="Proteomes" id="UP000196531"/>
    </source>
</evidence>
<dbReference type="EMBL" id="MAAO01000006">
    <property type="protein sequence ID" value="OUR96825.1"/>
    <property type="molecule type" value="Genomic_DNA"/>
</dbReference>
<dbReference type="NCBIfam" id="TIGR02117">
    <property type="entry name" value="chp_urease_rgn"/>
    <property type="match status" value="1"/>
</dbReference>
<evidence type="ECO:0000313" key="1">
    <source>
        <dbReference type="EMBL" id="OUR96825.1"/>
    </source>
</evidence>
<dbReference type="Pfam" id="PF09601">
    <property type="entry name" value="DUF2459"/>
    <property type="match status" value="1"/>
</dbReference>
<organism evidence="1 2">
    <name type="scientific">Halobacteriovorax marinus</name>
    <dbReference type="NCBI Taxonomy" id="97084"/>
    <lineage>
        <taxon>Bacteria</taxon>
        <taxon>Pseudomonadati</taxon>
        <taxon>Bdellovibrionota</taxon>
        <taxon>Bacteriovoracia</taxon>
        <taxon>Bacteriovoracales</taxon>
        <taxon>Halobacteriovoraceae</taxon>
        <taxon>Halobacteriovorax</taxon>
    </lineage>
</organism>
<dbReference type="AlphaFoldDB" id="A0A1Y5F7V3"/>
<name>A0A1Y5F7V3_9BACT</name>
<reference evidence="2" key="1">
    <citation type="journal article" date="2017" name="Proc. Natl. Acad. Sci. U.S.A.">
        <title>Simulation of Deepwater Horizon oil plume reveals substrate specialization within a complex community of hydrocarbon-degraders.</title>
        <authorList>
            <person name="Hu P."/>
            <person name="Dubinsky E.A."/>
            <person name="Probst A.J."/>
            <person name="Wang J."/>
            <person name="Sieber C.M.K."/>
            <person name="Tom L.M."/>
            <person name="Gardinali P."/>
            <person name="Banfield J.F."/>
            <person name="Atlas R.M."/>
            <person name="Andersen G.L."/>
        </authorList>
    </citation>
    <scope>NUCLEOTIDE SEQUENCE [LARGE SCALE GENOMIC DNA]</scope>
</reference>
<sequence length="219" mass="26150">MKKIVFTLLASFVLIPLAYFMWSFILSFVTTEEIVKEEKDITIYVASNPIHTEFLLPVKNEFIDWSELIRPRDYKIDFKDFSYVAIGWGDKRFYFEMPRWENFTLDLGFTALLLPTESVMHFDFYHTPNQFEKSPRELKISKRQYKILISYIRESLKLENDKLILHSGKNYTSSDNFYQARGKFHLFNTCNMWTNKGLKRMGVKTSIWSPFKYGVLKHL</sequence>
<comment type="caution">
    <text evidence="1">The sequence shown here is derived from an EMBL/GenBank/DDBJ whole genome shotgun (WGS) entry which is preliminary data.</text>
</comment>
<dbReference type="InterPro" id="IPR011727">
    <property type="entry name" value="CHP02117"/>
</dbReference>
<evidence type="ECO:0008006" key="3">
    <source>
        <dbReference type="Google" id="ProtNLM"/>
    </source>
</evidence>
<protein>
    <recommendedName>
        <fullName evidence="3">TIGR02117 family protein</fullName>
    </recommendedName>
</protein>
<gene>
    <name evidence="1" type="ORF">A9Q84_10830</name>
</gene>
<accession>A0A1Y5F7V3</accession>
<proteinExistence type="predicted"/>